<dbReference type="InterPro" id="IPR006574">
    <property type="entry name" value="PRY"/>
</dbReference>
<sequence length="209" mass="23957">MTPLLMLKAQTGQYSALFNRPDTLQKEKERYRNELAWRREYRNPENVTLDPNTADPQLILSKDLKSVRFENTTQELPENPKRFTSGPCILGSEGFEFGILAWEVEVGDEGYRAVGALKESAGRSEAFHLGHPPDKGTWAIYLTEDSVKSMKERPTKLGLHLDFDCRKLYIYNAETMNLIWAFYVDVDEKIFPFFCIGPGAQIKITDVEL</sequence>
<dbReference type="PANTHER" id="PTHR24103">
    <property type="entry name" value="E3 UBIQUITIN-PROTEIN LIGASE TRIM"/>
    <property type="match status" value="1"/>
</dbReference>
<gene>
    <name evidence="3" type="primary">LOC115462082</name>
</gene>
<dbReference type="Pfam" id="PF00622">
    <property type="entry name" value="SPRY"/>
    <property type="match status" value="1"/>
</dbReference>
<dbReference type="GeneID" id="115462082"/>
<dbReference type="SMART" id="SM00589">
    <property type="entry name" value="PRY"/>
    <property type="match status" value="1"/>
</dbReference>
<dbReference type="Proteomes" id="UP000515156">
    <property type="component" value="Chromosome 2"/>
</dbReference>
<dbReference type="InterPro" id="IPR003879">
    <property type="entry name" value="Butyrophylin_SPRY"/>
</dbReference>
<organism evidence="2 3">
    <name type="scientific">Microcaecilia unicolor</name>
    <dbReference type="NCBI Taxonomy" id="1415580"/>
    <lineage>
        <taxon>Eukaryota</taxon>
        <taxon>Metazoa</taxon>
        <taxon>Chordata</taxon>
        <taxon>Craniata</taxon>
        <taxon>Vertebrata</taxon>
        <taxon>Euteleostomi</taxon>
        <taxon>Amphibia</taxon>
        <taxon>Gymnophiona</taxon>
        <taxon>Siphonopidae</taxon>
        <taxon>Microcaecilia</taxon>
    </lineage>
</organism>
<evidence type="ECO:0000313" key="2">
    <source>
        <dbReference type="Proteomes" id="UP000515156"/>
    </source>
</evidence>
<dbReference type="Gene3D" id="2.60.120.920">
    <property type="match status" value="1"/>
</dbReference>
<dbReference type="PRINTS" id="PR01407">
    <property type="entry name" value="BUTYPHLNCDUF"/>
</dbReference>
<dbReference type="InterPro" id="IPR003877">
    <property type="entry name" value="SPRY_dom"/>
</dbReference>
<protein>
    <submittedName>
        <fullName evidence="3">Zinc-binding protein A33-like</fullName>
    </submittedName>
</protein>
<reference evidence="3" key="1">
    <citation type="submission" date="2025-08" db="UniProtKB">
        <authorList>
            <consortium name="RefSeq"/>
        </authorList>
    </citation>
    <scope>IDENTIFICATION</scope>
</reference>
<proteinExistence type="predicted"/>
<dbReference type="InterPro" id="IPR001870">
    <property type="entry name" value="B30.2/SPRY"/>
</dbReference>
<feature type="domain" description="B30.2/SPRY" evidence="1">
    <location>
        <begin position="27"/>
        <end position="209"/>
    </location>
</feature>
<keyword evidence="2" id="KW-1185">Reference proteome</keyword>
<accession>A0A6P7XCT8</accession>
<evidence type="ECO:0000259" key="1">
    <source>
        <dbReference type="PROSITE" id="PS50188"/>
    </source>
</evidence>
<dbReference type="InParanoid" id="A0A6P7XCT8"/>
<dbReference type="InterPro" id="IPR013320">
    <property type="entry name" value="ConA-like_dom_sf"/>
</dbReference>
<dbReference type="KEGG" id="muo:115462082"/>
<dbReference type="RefSeq" id="XP_030047979.1">
    <property type="nucleotide sequence ID" value="XM_030192119.1"/>
</dbReference>
<dbReference type="InterPro" id="IPR043136">
    <property type="entry name" value="B30.2/SPRY_sf"/>
</dbReference>
<dbReference type="OrthoDB" id="654191at2759"/>
<dbReference type="SUPFAM" id="SSF49899">
    <property type="entry name" value="Concanavalin A-like lectins/glucanases"/>
    <property type="match status" value="1"/>
</dbReference>
<name>A0A6P7XCT8_9AMPH</name>
<dbReference type="AlphaFoldDB" id="A0A6P7XCT8"/>
<evidence type="ECO:0000313" key="3">
    <source>
        <dbReference type="RefSeq" id="XP_030047979.1"/>
    </source>
</evidence>
<dbReference type="Pfam" id="PF13765">
    <property type="entry name" value="PRY"/>
    <property type="match status" value="1"/>
</dbReference>
<dbReference type="InterPro" id="IPR050143">
    <property type="entry name" value="TRIM/RBCC"/>
</dbReference>
<dbReference type="PROSITE" id="PS50188">
    <property type="entry name" value="B302_SPRY"/>
    <property type="match status" value="1"/>
</dbReference>